<dbReference type="Pfam" id="PF07690">
    <property type="entry name" value="MFS_1"/>
    <property type="match status" value="1"/>
</dbReference>
<sequence length="490" mass="50928">MSSAVSAPAPAAPTKLEREHVILIGVLLVASFVVILNETVMSVAIPVLQEDLGIEPSVGQWLTTAFLLTMGVIIPLTGFLIERIPTRQLFILAMSLFTAGTILAFFAPGFGVLLTARVIQASGTAIMMPLLMTTILTIVPPERRGVMMGNITIVISVAPALGPTVSGLILDHFGWRWIFGLVAPIAVLALVLGAKYVVEVGERSRTRVDLLSVPLAVVGFGGVVYGLSSIGKSAGGSGVPLWVPFVAGGLALVTFLIRQVALQREDRALLDLRVFGSRQFTLAMLALAVGFGMLMGTLILVPYFAQQVLGYGAAETGLVTLPGGILMGLAGPVVGRLYDAYGPRPITLPGTLLVSGGIWMLVMVDTDTPAWWLVVSNIGISVGLAATFTPVMTAGLGSVPARLYSHGSATLGTFQQVAGAAGTAILVSLMTVVARGSSGGVADPDGIVDGVRAAFTVAGFLSFALIAVCLFVRRPAQEQATEAEPVAEQV</sequence>
<dbReference type="GO" id="GO:0022857">
    <property type="term" value="F:transmembrane transporter activity"/>
    <property type="evidence" value="ECO:0007669"/>
    <property type="project" value="InterPro"/>
</dbReference>
<protein>
    <submittedName>
        <fullName evidence="10">DHA2 family efflux MFS transporter permease subunit</fullName>
    </submittedName>
</protein>
<dbReference type="Proteomes" id="UP000275225">
    <property type="component" value="Unassembled WGS sequence"/>
</dbReference>
<evidence type="ECO:0000256" key="1">
    <source>
        <dbReference type="ARBA" id="ARBA00004651"/>
    </source>
</evidence>
<dbReference type="InterPro" id="IPR036259">
    <property type="entry name" value="MFS_trans_sf"/>
</dbReference>
<feature type="transmembrane region" description="Helical" evidence="8">
    <location>
        <begin position="60"/>
        <end position="81"/>
    </location>
</feature>
<feature type="transmembrane region" description="Helical" evidence="8">
    <location>
        <begin position="176"/>
        <end position="198"/>
    </location>
</feature>
<evidence type="ECO:0000256" key="6">
    <source>
        <dbReference type="ARBA" id="ARBA00022989"/>
    </source>
</evidence>
<dbReference type="InterPro" id="IPR004638">
    <property type="entry name" value="EmrB-like"/>
</dbReference>
<feature type="transmembrane region" description="Helical" evidence="8">
    <location>
        <begin position="454"/>
        <end position="472"/>
    </location>
</feature>
<evidence type="ECO:0000256" key="2">
    <source>
        <dbReference type="ARBA" id="ARBA00008537"/>
    </source>
</evidence>
<keyword evidence="11" id="KW-1185">Reference proteome</keyword>
<feature type="transmembrane region" description="Helical" evidence="8">
    <location>
        <begin position="311"/>
        <end position="334"/>
    </location>
</feature>
<comment type="caution">
    <text evidence="10">The sequence shown here is derived from an EMBL/GenBank/DDBJ whole genome shotgun (WGS) entry which is preliminary data.</text>
</comment>
<accession>A0A3N6XVF8</accession>
<dbReference type="CDD" id="cd17503">
    <property type="entry name" value="MFS_LmrB_MDR_like"/>
    <property type="match status" value="1"/>
</dbReference>
<dbReference type="OrthoDB" id="9812221at2"/>
<feature type="transmembrane region" description="Helical" evidence="8">
    <location>
        <begin position="417"/>
        <end position="434"/>
    </location>
</feature>
<proteinExistence type="inferred from homology"/>
<dbReference type="PROSITE" id="PS50850">
    <property type="entry name" value="MFS"/>
    <property type="match status" value="1"/>
</dbReference>
<evidence type="ECO:0000256" key="4">
    <source>
        <dbReference type="ARBA" id="ARBA00022475"/>
    </source>
</evidence>
<feature type="transmembrane region" description="Helical" evidence="8">
    <location>
        <begin position="151"/>
        <end position="170"/>
    </location>
</feature>
<evidence type="ECO:0000313" key="11">
    <source>
        <dbReference type="Proteomes" id="UP000275225"/>
    </source>
</evidence>
<dbReference type="NCBIfam" id="TIGR00711">
    <property type="entry name" value="efflux_EmrB"/>
    <property type="match status" value="1"/>
</dbReference>
<dbReference type="InterPro" id="IPR020846">
    <property type="entry name" value="MFS_dom"/>
</dbReference>
<feature type="transmembrane region" description="Helical" evidence="8">
    <location>
        <begin position="119"/>
        <end position="139"/>
    </location>
</feature>
<dbReference type="AlphaFoldDB" id="A0A3N6XVF8"/>
<evidence type="ECO:0000256" key="8">
    <source>
        <dbReference type="SAM" id="Phobius"/>
    </source>
</evidence>
<keyword evidence="4" id="KW-1003">Cell membrane</keyword>
<gene>
    <name evidence="10" type="ORF">EHW97_15020</name>
</gene>
<reference evidence="10 11" key="1">
    <citation type="submission" date="2018-11" db="EMBL/GenBank/DDBJ databases">
        <authorList>
            <person name="Li F."/>
        </authorList>
    </citation>
    <scope>NUCLEOTIDE SEQUENCE [LARGE SCALE GENOMIC DNA]</scope>
    <source>
        <strain evidence="10 11">YS17T</strain>
    </source>
</reference>
<evidence type="ECO:0000256" key="3">
    <source>
        <dbReference type="ARBA" id="ARBA00022448"/>
    </source>
</evidence>
<dbReference type="PANTHER" id="PTHR42718:SF9">
    <property type="entry name" value="MAJOR FACILITATOR SUPERFAMILY MULTIDRUG TRANSPORTER MFSC"/>
    <property type="match status" value="1"/>
</dbReference>
<dbReference type="PRINTS" id="PR01036">
    <property type="entry name" value="TCRTETB"/>
</dbReference>
<comment type="subcellular location">
    <subcellularLocation>
        <location evidence="1">Cell membrane</location>
        <topology evidence="1">Multi-pass membrane protein</topology>
    </subcellularLocation>
</comment>
<dbReference type="PANTHER" id="PTHR42718">
    <property type="entry name" value="MAJOR FACILITATOR SUPERFAMILY MULTIDRUG TRANSPORTER MFSC"/>
    <property type="match status" value="1"/>
</dbReference>
<keyword evidence="3" id="KW-0813">Transport</keyword>
<dbReference type="EMBL" id="RQJX01000030">
    <property type="protein sequence ID" value="RQN01674.1"/>
    <property type="molecule type" value="Genomic_DNA"/>
</dbReference>
<feature type="transmembrane region" description="Helical" evidence="8">
    <location>
        <begin position="370"/>
        <end position="396"/>
    </location>
</feature>
<comment type="similarity">
    <text evidence="2">Belongs to the major facilitator superfamily. EmrB family.</text>
</comment>
<evidence type="ECO:0000256" key="7">
    <source>
        <dbReference type="ARBA" id="ARBA00023136"/>
    </source>
</evidence>
<dbReference type="Gene3D" id="1.20.1250.20">
    <property type="entry name" value="MFS general substrate transporter like domains"/>
    <property type="match status" value="1"/>
</dbReference>
<feature type="transmembrane region" description="Helical" evidence="8">
    <location>
        <begin position="21"/>
        <end position="48"/>
    </location>
</feature>
<evidence type="ECO:0000313" key="10">
    <source>
        <dbReference type="EMBL" id="RQN01674.1"/>
    </source>
</evidence>
<organism evidence="10 11">
    <name type="scientific">Aeromicrobium camelliae</name>
    <dbReference type="NCBI Taxonomy" id="1538144"/>
    <lineage>
        <taxon>Bacteria</taxon>
        <taxon>Bacillati</taxon>
        <taxon>Actinomycetota</taxon>
        <taxon>Actinomycetes</taxon>
        <taxon>Propionibacteriales</taxon>
        <taxon>Nocardioidaceae</taxon>
        <taxon>Aeromicrobium</taxon>
    </lineage>
</organism>
<keyword evidence="5 8" id="KW-0812">Transmembrane</keyword>
<feature type="domain" description="Major facilitator superfamily (MFS) profile" evidence="9">
    <location>
        <begin position="23"/>
        <end position="477"/>
    </location>
</feature>
<evidence type="ECO:0000256" key="5">
    <source>
        <dbReference type="ARBA" id="ARBA00022692"/>
    </source>
</evidence>
<evidence type="ECO:0000259" key="9">
    <source>
        <dbReference type="PROSITE" id="PS50850"/>
    </source>
</evidence>
<dbReference type="Gene3D" id="1.20.1720.10">
    <property type="entry name" value="Multidrug resistance protein D"/>
    <property type="match status" value="1"/>
</dbReference>
<keyword evidence="6 8" id="KW-1133">Transmembrane helix</keyword>
<feature type="transmembrane region" description="Helical" evidence="8">
    <location>
        <begin position="242"/>
        <end position="261"/>
    </location>
</feature>
<feature type="transmembrane region" description="Helical" evidence="8">
    <location>
        <begin position="88"/>
        <end position="107"/>
    </location>
</feature>
<dbReference type="GO" id="GO:0005886">
    <property type="term" value="C:plasma membrane"/>
    <property type="evidence" value="ECO:0007669"/>
    <property type="project" value="UniProtKB-SubCell"/>
</dbReference>
<dbReference type="SUPFAM" id="SSF103473">
    <property type="entry name" value="MFS general substrate transporter"/>
    <property type="match status" value="1"/>
</dbReference>
<name>A0A3N6XVF8_9ACTN</name>
<feature type="transmembrane region" description="Helical" evidence="8">
    <location>
        <begin position="346"/>
        <end position="364"/>
    </location>
</feature>
<keyword evidence="7 8" id="KW-0472">Membrane</keyword>
<feature type="transmembrane region" description="Helical" evidence="8">
    <location>
        <begin position="210"/>
        <end position="230"/>
    </location>
</feature>
<feature type="transmembrane region" description="Helical" evidence="8">
    <location>
        <begin position="282"/>
        <end position="305"/>
    </location>
</feature>
<dbReference type="InterPro" id="IPR011701">
    <property type="entry name" value="MFS"/>
</dbReference>